<feature type="domain" description="Pyruvate ferredoxin oxidoreductase beta subunit C-terminal" evidence="14">
    <location>
        <begin position="199"/>
        <end position="275"/>
    </location>
</feature>
<comment type="cofactor">
    <cofactor evidence="1">
        <name>Mg(2+)</name>
        <dbReference type="ChEBI" id="CHEBI:18420"/>
    </cofactor>
</comment>
<feature type="domain" description="Thiamine pyrophosphate enzyme TPP-binding" evidence="13">
    <location>
        <begin position="48"/>
        <end position="195"/>
    </location>
</feature>
<dbReference type="GO" id="GO:0018491">
    <property type="term" value="F:2-oxobutyrate synthase activity"/>
    <property type="evidence" value="ECO:0007669"/>
    <property type="project" value="UniProtKB-ARBA"/>
</dbReference>
<evidence type="ECO:0000259" key="13">
    <source>
        <dbReference type="Pfam" id="PF02775"/>
    </source>
</evidence>
<keyword evidence="7" id="KW-0460">Magnesium</keyword>
<dbReference type="GO" id="GO:0019164">
    <property type="term" value="F:pyruvate synthase activity"/>
    <property type="evidence" value="ECO:0007669"/>
    <property type="project" value="UniProtKB-ARBA"/>
</dbReference>
<evidence type="ECO:0000256" key="9">
    <source>
        <dbReference type="ARBA" id="ARBA00023004"/>
    </source>
</evidence>
<evidence type="ECO:0000313" key="15">
    <source>
        <dbReference type="EMBL" id="ADL19697.1"/>
    </source>
</evidence>
<dbReference type="EC" id="1.2.7.11" evidence="5"/>
<comment type="cofactor">
    <cofactor evidence="3">
        <name>[4Fe-4S] cluster</name>
        <dbReference type="ChEBI" id="CHEBI:49883"/>
    </cofactor>
</comment>
<organism evidence="15 16">
    <name type="scientific">Acidilobus saccharovorans (strain DSM 16705 / JCM 18335 / VKM B-2471 / 345-15)</name>
    <dbReference type="NCBI Taxonomy" id="666510"/>
    <lineage>
        <taxon>Archaea</taxon>
        <taxon>Thermoproteota</taxon>
        <taxon>Thermoprotei</taxon>
        <taxon>Acidilobales</taxon>
        <taxon>Acidilobaceae</taxon>
        <taxon>Acidilobus</taxon>
    </lineage>
</organism>
<dbReference type="InterPro" id="IPR011766">
    <property type="entry name" value="TPP_enzyme_TPP-bd"/>
</dbReference>
<dbReference type="KEGG" id="asc:ASAC_1292"/>
<dbReference type="CDD" id="cd03375">
    <property type="entry name" value="TPP_OGFOR"/>
    <property type="match status" value="1"/>
</dbReference>
<dbReference type="InterPro" id="IPR051457">
    <property type="entry name" value="2-oxoacid:Fd_oxidoreductase"/>
</dbReference>
<evidence type="ECO:0000256" key="7">
    <source>
        <dbReference type="ARBA" id="ARBA00022842"/>
    </source>
</evidence>
<comment type="catalytic activity">
    <reaction evidence="12">
        <text>a 2-oxocarboxylate + 2 oxidized [2Fe-2S]-[ferredoxin] + CoA = an acyl-CoA + 2 reduced [2Fe-2S]-[ferredoxin] + CO2 + H(+)</text>
        <dbReference type="Rhea" id="RHEA:42316"/>
        <dbReference type="Rhea" id="RHEA-COMP:10000"/>
        <dbReference type="Rhea" id="RHEA-COMP:10001"/>
        <dbReference type="ChEBI" id="CHEBI:15378"/>
        <dbReference type="ChEBI" id="CHEBI:16526"/>
        <dbReference type="ChEBI" id="CHEBI:33737"/>
        <dbReference type="ChEBI" id="CHEBI:33738"/>
        <dbReference type="ChEBI" id="CHEBI:35179"/>
        <dbReference type="ChEBI" id="CHEBI:57287"/>
        <dbReference type="ChEBI" id="CHEBI:58342"/>
        <dbReference type="EC" id="1.2.7.11"/>
    </reaction>
</comment>
<keyword evidence="11" id="KW-0786">Thiamine pyrophosphate</keyword>
<keyword evidence="16" id="KW-1185">Reference proteome</keyword>
<dbReference type="InterPro" id="IPR011896">
    <property type="entry name" value="OFOB"/>
</dbReference>
<dbReference type="PANTHER" id="PTHR48084:SF2">
    <property type="entry name" value="PYRUVATE FERREDOXIN_FLAVODOXIN OXIDOREDUCTASE, BETA SUBUNIT"/>
    <property type="match status" value="1"/>
</dbReference>
<evidence type="ECO:0000256" key="10">
    <source>
        <dbReference type="ARBA" id="ARBA00023014"/>
    </source>
</evidence>
<dbReference type="Pfam" id="PF12367">
    <property type="entry name" value="PFO_beta_C"/>
    <property type="match status" value="1"/>
</dbReference>
<dbReference type="NCBIfam" id="TIGR02177">
    <property type="entry name" value="PorB_KorB"/>
    <property type="match status" value="1"/>
</dbReference>
<dbReference type="eggNOG" id="arCOG01599">
    <property type="taxonomic scope" value="Archaea"/>
</dbReference>
<dbReference type="RefSeq" id="WP_013267209.1">
    <property type="nucleotide sequence ID" value="NC_014374.1"/>
</dbReference>
<sequence>MASEAAYRTNVWVDWCPACGNFGILTAMQRALAELNIPPDKVVDVSGIGCSGKTSHFLNVNGVHNLHGRSIPYAEGIKLANPELTVLVNGGDGDLLGIGMAHFVALGRRNLDIKVIIHDNQVYGLTKGQASPTLRAGQRVKSMPLPNMQDWVNPISVALASGYTFVARAYALWIDDLKEILKAAIKHRGAAVIDVLQPCPTWNNIYTPDFYKQRLYKLDSEKDWDPYVKGPDPKEVAEKLSRAFAKAQEWGDRIPVGIFYANPYVESFVDNVSKVNPMYMQMSPAKNVIAKDDGTPIVDVPTMRAIFKDYIINVRKKHN</sequence>
<comment type="cofactor">
    <cofactor evidence="2">
        <name>thiamine diphosphate</name>
        <dbReference type="ChEBI" id="CHEBI:58937"/>
    </cofactor>
</comment>
<evidence type="ECO:0000256" key="8">
    <source>
        <dbReference type="ARBA" id="ARBA00023002"/>
    </source>
</evidence>
<dbReference type="InParanoid" id="D9Q309"/>
<evidence type="ECO:0000256" key="1">
    <source>
        <dbReference type="ARBA" id="ARBA00001946"/>
    </source>
</evidence>
<evidence type="ECO:0000256" key="3">
    <source>
        <dbReference type="ARBA" id="ARBA00001966"/>
    </source>
</evidence>
<dbReference type="HOGENOM" id="CLU_048564_0_0_2"/>
<dbReference type="GO" id="GO:0046872">
    <property type="term" value="F:metal ion binding"/>
    <property type="evidence" value="ECO:0007669"/>
    <property type="project" value="UniProtKB-KW"/>
</dbReference>
<proteinExistence type="predicted"/>
<dbReference type="GeneID" id="9499547"/>
<dbReference type="Proteomes" id="UP000000346">
    <property type="component" value="Chromosome"/>
</dbReference>
<evidence type="ECO:0000256" key="5">
    <source>
        <dbReference type="ARBA" id="ARBA00012691"/>
    </source>
</evidence>
<dbReference type="Pfam" id="PF02775">
    <property type="entry name" value="TPP_enzyme_C"/>
    <property type="match status" value="1"/>
</dbReference>
<accession>D9Q309</accession>
<dbReference type="OrthoDB" id="30755at2157"/>
<dbReference type="PANTHER" id="PTHR48084">
    <property type="entry name" value="2-OXOGLUTARATE OXIDOREDUCTASE SUBUNIT KORB-RELATED"/>
    <property type="match status" value="1"/>
</dbReference>
<name>D9Q309_ACIS3</name>
<dbReference type="GO" id="GO:0030976">
    <property type="term" value="F:thiamine pyrophosphate binding"/>
    <property type="evidence" value="ECO:0007669"/>
    <property type="project" value="InterPro"/>
</dbReference>
<protein>
    <recommendedName>
        <fullName evidence="5">2-oxoacid oxidoreductase (ferredoxin)</fullName>
        <ecNumber evidence="5">1.2.7.11</ecNumber>
    </recommendedName>
</protein>
<keyword evidence="6" id="KW-0479">Metal-binding</keyword>
<reference evidence="15 16" key="1">
    <citation type="journal article" date="2010" name="Appl. Environ. Microbiol.">
        <title>The genome sequence of the crenarchaeon Acidilobus saccharovorans supports a new order, Acidilobales, and suggests an important ecological role in terrestrial acidic hot springs.</title>
        <authorList>
            <person name="Mardanov A.V."/>
            <person name="Svetlitchnyi V.A."/>
            <person name="Beletsky A.V."/>
            <person name="Prokofeva M.I."/>
            <person name="Bonch-Osmolovskaya E.A."/>
            <person name="Ravin N.V."/>
            <person name="Skryabin K.G."/>
        </authorList>
    </citation>
    <scope>NUCLEOTIDE SEQUENCE [LARGE SCALE GENOMIC DNA]</scope>
    <source>
        <strain evidence="16">DSM 16705 / JCM 18335 / VKM B-2471 / 345-15</strain>
    </source>
</reference>
<evidence type="ECO:0000256" key="11">
    <source>
        <dbReference type="ARBA" id="ARBA00023052"/>
    </source>
</evidence>
<evidence type="ECO:0000259" key="14">
    <source>
        <dbReference type="Pfam" id="PF12367"/>
    </source>
</evidence>
<evidence type="ECO:0000313" key="16">
    <source>
        <dbReference type="Proteomes" id="UP000000346"/>
    </source>
</evidence>
<keyword evidence="8 15" id="KW-0560">Oxidoreductase</keyword>
<keyword evidence="10" id="KW-0411">Iron-sulfur</keyword>
<evidence type="ECO:0000256" key="2">
    <source>
        <dbReference type="ARBA" id="ARBA00001964"/>
    </source>
</evidence>
<dbReference type="GO" id="GO:0051536">
    <property type="term" value="F:iron-sulfur cluster binding"/>
    <property type="evidence" value="ECO:0007669"/>
    <property type="project" value="UniProtKB-KW"/>
</dbReference>
<dbReference type="SUPFAM" id="SSF52518">
    <property type="entry name" value="Thiamin diphosphate-binding fold (THDP-binding)"/>
    <property type="match status" value="1"/>
</dbReference>
<dbReference type="NCBIfam" id="NF041171">
    <property type="entry name" value="Oxoac_fdxbeta_Archa"/>
    <property type="match status" value="1"/>
</dbReference>
<keyword evidence="9" id="KW-0408">Iron</keyword>
<dbReference type="InterPro" id="IPR032686">
    <property type="entry name" value="PFO_beta_C"/>
</dbReference>
<dbReference type="Gene3D" id="3.40.50.970">
    <property type="match status" value="1"/>
</dbReference>
<comment type="subunit">
    <text evidence="4">Heterodimer composed of an alpha and a beta subunit.</text>
</comment>
<evidence type="ECO:0000256" key="4">
    <source>
        <dbReference type="ARBA" id="ARBA00011631"/>
    </source>
</evidence>
<dbReference type="InterPro" id="IPR029061">
    <property type="entry name" value="THDP-binding"/>
</dbReference>
<evidence type="ECO:0000256" key="12">
    <source>
        <dbReference type="ARBA" id="ARBA00048893"/>
    </source>
</evidence>
<dbReference type="EMBL" id="CP001742">
    <property type="protein sequence ID" value="ADL19697.1"/>
    <property type="molecule type" value="Genomic_DNA"/>
</dbReference>
<gene>
    <name evidence="15" type="ordered locus">ASAC_1292</name>
</gene>
<dbReference type="AlphaFoldDB" id="D9Q309"/>
<evidence type="ECO:0000256" key="6">
    <source>
        <dbReference type="ARBA" id="ARBA00022723"/>
    </source>
</evidence>
<dbReference type="InterPro" id="IPR053399">
    <property type="entry name" value="2-oxoacid:Fd_oxidored_beta"/>
</dbReference>
<dbReference type="STRING" id="666510.ASAC_1292"/>